<dbReference type="InterPro" id="IPR013229">
    <property type="entry name" value="PEGA"/>
</dbReference>
<dbReference type="AlphaFoldDB" id="D5EJF6"/>
<evidence type="ECO:0000313" key="4">
    <source>
        <dbReference type="Proteomes" id="UP000000925"/>
    </source>
</evidence>
<protein>
    <submittedName>
        <fullName evidence="3">PEGA domain protein</fullName>
    </submittedName>
</protein>
<dbReference type="EMBL" id="CP001998">
    <property type="protein sequence ID" value="ADE54555.1"/>
    <property type="molecule type" value="Genomic_DNA"/>
</dbReference>
<dbReference type="KEGG" id="caa:Caka_1536"/>
<dbReference type="STRING" id="583355.Caka_1536"/>
<dbReference type="Proteomes" id="UP000000925">
    <property type="component" value="Chromosome"/>
</dbReference>
<dbReference type="RefSeq" id="WP_013043277.1">
    <property type="nucleotide sequence ID" value="NC_014008.1"/>
</dbReference>
<evidence type="ECO:0000256" key="1">
    <source>
        <dbReference type="SAM" id="SignalP"/>
    </source>
</evidence>
<feature type="signal peptide" evidence="1">
    <location>
        <begin position="1"/>
        <end position="18"/>
    </location>
</feature>
<organism evidence="3 4">
    <name type="scientific">Coraliomargarita akajimensis (strain DSM 45221 / IAM 15411 / JCM 23193 / KCTC 12865 / 04OKA010-24)</name>
    <dbReference type="NCBI Taxonomy" id="583355"/>
    <lineage>
        <taxon>Bacteria</taxon>
        <taxon>Pseudomonadati</taxon>
        <taxon>Verrucomicrobiota</taxon>
        <taxon>Opitutia</taxon>
        <taxon>Puniceicoccales</taxon>
        <taxon>Coraliomargaritaceae</taxon>
        <taxon>Coraliomargarita</taxon>
    </lineage>
</organism>
<sequence length="168" mass="18763">MKPRIISSLLLAAFVALVGCKHLDQGLPQEVTIVSSPSEASVYINGEAVGITPMSLDLPRKVVHEVRLEKKGYNPSVRYFTPVPNDKSKNFIRFGLSRDLGHYVDLEPGEMDEEMKSELVPNSVGADPFARMAEKALEADRQLEAGEISPKEHKQIIEQILKFFEENN</sequence>
<keyword evidence="4" id="KW-1185">Reference proteome</keyword>
<proteinExistence type="predicted"/>
<dbReference type="PROSITE" id="PS51257">
    <property type="entry name" value="PROKAR_LIPOPROTEIN"/>
    <property type="match status" value="1"/>
</dbReference>
<evidence type="ECO:0000313" key="3">
    <source>
        <dbReference type="EMBL" id="ADE54555.1"/>
    </source>
</evidence>
<keyword evidence="1" id="KW-0732">Signal</keyword>
<evidence type="ECO:0000259" key="2">
    <source>
        <dbReference type="Pfam" id="PF08308"/>
    </source>
</evidence>
<dbReference type="Pfam" id="PF08308">
    <property type="entry name" value="PEGA"/>
    <property type="match status" value="1"/>
</dbReference>
<reference evidence="3 4" key="1">
    <citation type="journal article" date="2010" name="Stand. Genomic Sci.">
        <title>Complete genome sequence of Coraliomargarita akajimensis type strain (04OKA010-24).</title>
        <authorList>
            <person name="Mavromatis K."/>
            <person name="Abt B."/>
            <person name="Brambilla E."/>
            <person name="Lapidus A."/>
            <person name="Copeland A."/>
            <person name="Deshpande S."/>
            <person name="Nolan M."/>
            <person name="Lucas S."/>
            <person name="Tice H."/>
            <person name="Cheng J.F."/>
            <person name="Han C."/>
            <person name="Detter J.C."/>
            <person name="Woyke T."/>
            <person name="Goodwin L."/>
            <person name="Pitluck S."/>
            <person name="Held B."/>
            <person name="Brettin T."/>
            <person name="Tapia R."/>
            <person name="Ivanova N."/>
            <person name="Mikhailova N."/>
            <person name="Pati A."/>
            <person name="Liolios K."/>
            <person name="Chen A."/>
            <person name="Palaniappan K."/>
            <person name="Land M."/>
            <person name="Hauser L."/>
            <person name="Chang Y.J."/>
            <person name="Jeffries C.D."/>
            <person name="Rohde M."/>
            <person name="Goker M."/>
            <person name="Bristow J."/>
            <person name="Eisen J.A."/>
            <person name="Markowitz V."/>
            <person name="Hugenholtz P."/>
            <person name="Klenk H.P."/>
            <person name="Kyrpides N.C."/>
        </authorList>
    </citation>
    <scope>NUCLEOTIDE SEQUENCE [LARGE SCALE GENOMIC DNA]</scope>
    <source>
        <strain evidence="4">DSM 45221 / IAM 15411 / JCM 23193 / KCTC 12865</strain>
    </source>
</reference>
<accession>D5EJF6</accession>
<dbReference type="OrthoDB" id="195278at2"/>
<name>D5EJF6_CORAD</name>
<dbReference type="HOGENOM" id="CLU_135598_0_0_0"/>
<gene>
    <name evidence="3" type="ordered locus">Caka_1536</name>
</gene>
<feature type="domain" description="PEGA" evidence="2">
    <location>
        <begin position="30"/>
        <end position="89"/>
    </location>
</feature>
<dbReference type="eggNOG" id="ENOG5031P98">
    <property type="taxonomic scope" value="Bacteria"/>
</dbReference>
<feature type="chain" id="PRO_5003071531" evidence="1">
    <location>
        <begin position="19"/>
        <end position="168"/>
    </location>
</feature>